<evidence type="ECO:0000256" key="5">
    <source>
        <dbReference type="ARBA" id="ARBA00023136"/>
    </source>
</evidence>
<dbReference type="AlphaFoldDB" id="A0A1H0U049"/>
<dbReference type="Gene3D" id="6.10.340.10">
    <property type="match status" value="1"/>
</dbReference>
<dbReference type="PROSITE" id="PS50885">
    <property type="entry name" value="HAMP"/>
    <property type="match status" value="1"/>
</dbReference>
<sequence>MSLKGRFVIMVIGIAVLTTICVSAAFIMNLKSESERQVAAVKQTMIEDVERELKIETETAISLIKQVYDRQQKGELTEEQARKEAADLVRNLRYDDGKGYFWIDTYEGVNVVLLGRDTEGKSRINLTDPSGKQFIKEMIENGRKDGGGYTDLMFAKPNETTPLPKRNYTATFAPYQWVLGTGVWIDYIDSRVAEEQAAADEAFKSTLINTVIVNLILLVIFSALGMLAAKSIVGPLHIVTERLGVMATGDLREDNSLEEVFHRTDEIGEMSRALHTLQSHVSEMMRQIIDSSQQVAASSQQLTNSSEQSAEVSGSVADSIVNVAGSCSEQFTEVENASTNIESLSESMERFKKTIEHAGKVVAEAKGQADSGEKAVTGAVRQMELIEQSVSQSAQVIEELGRESDKIGAIVDAISEIAEQTNLLALNAAIEAARAGEHGRGFAVVADEVRKLAEQSSSSAGEISGLIGSIQDKARNAVSVMQDGVSQVQNGVGAVNGAGNSFKDIAGMVEQVVEETAEMERTVAGLARNTTTIHEAVNKISEMSRNVASEAETVSAATEEQTATMNEIASASRRLTEMANGMESSVERFKI</sequence>
<dbReference type="PROSITE" id="PS50111">
    <property type="entry name" value="CHEMOTAXIS_TRANSDUC_2"/>
    <property type="match status" value="1"/>
</dbReference>
<name>A0A1H0U049_SELRU</name>
<dbReference type="RefSeq" id="WP_074573014.1">
    <property type="nucleotide sequence ID" value="NZ_FNJQ01000027.1"/>
</dbReference>
<keyword evidence="3 9" id="KW-0812">Transmembrane</keyword>
<protein>
    <submittedName>
        <fullName evidence="12">Methyl-accepting chemotaxis sensory transducer with Cache sensor</fullName>
    </submittedName>
</protein>
<evidence type="ECO:0000256" key="9">
    <source>
        <dbReference type="SAM" id="Phobius"/>
    </source>
</evidence>
<evidence type="ECO:0000256" key="4">
    <source>
        <dbReference type="ARBA" id="ARBA00022989"/>
    </source>
</evidence>
<dbReference type="Pfam" id="PF17200">
    <property type="entry name" value="sCache_2"/>
    <property type="match status" value="1"/>
</dbReference>
<dbReference type="InterPro" id="IPR004089">
    <property type="entry name" value="MCPsignal_dom"/>
</dbReference>
<feature type="transmembrane region" description="Helical" evidence="9">
    <location>
        <begin position="6"/>
        <end position="27"/>
    </location>
</feature>
<dbReference type="InterPro" id="IPR033480">
    <property type="entry name" value="sCache_2"/>
</dbReference>
<evidence type="ECO:0000256" key="3">
    <source>
        <dbReference type="ARBA" id="ARBA00022692"/>
    </source>
</evidence>
<dbReference type="SUPFAM" id="SSF58104">
    <property type="entry name" value="Methyl-accepting chemotaxis protein (MCP) signaling domain"/>
    <property type="match status" value="1"/>
</dbReference>
<feature type="domain" description="HAMP" evidence="11">
    <location>
        <begin position="230"/>
        <end position="286"/>
    </location>
</feature>
<comment type="subcellular location">
    <subcellularLocation>
        <location evidence="1">Cell membrane</location>
        <topology evidence="1">Multi-pass membrane protein</topology>
    </subcellularLocation>
</comment>
<evidence type="ECO:0000256" key="6">
    <source>
        <dbReference type="ARBA" id="ARBA00023224"/>
    </source>
</evidence>
<dbReference type="SMART" id="SM00283">
    <property type="entry name" value="MA"/>
    <property type="match status" value="1"/>
</dbReference>
<keyword evidence="2" id="KW-1003">Cell membrane</keyword>
<organism evidence="12 13">
    <name type="scientific">Selenomonas ruminantium</name>
    <dbReference type="NCBI Taxonomy" id="971"/>
    <lineage>
        <taxon>Bacteria</taxon>
        <taxon>Bacillati</taxon>
        <taxon>Bacillota</taxon>
        <taxon>Negativicutes</taxon>
        <taxon>Selenomonadales</taxon>
        <taxon>Selenomonadaceae</taxon>
        <taxon>Selenomonas</taxon>
    </lineage>
</organism>
<dbReference type="Gene3D" id="1.10.287.950">
    <property type="entry name" value="Methyl-accepting chemotaxis protein"/>
    <property type="match status" value="1"/>
</dbReference>
<evidence type="ECO:0000256" key="1">
    <source>
        <dbReference type="ARBA" id="ARBA00004651"/>
    </source>
</evidence>
<evidence type="ECO:0000256" key="7">
    <source>
        <dbReference type="ARBA" id="ARBA00029447"/>
    </source>
</evidence>
<keyword evidence="6 8" id="KW-0807">Transducer</keyword>
<dbReference type="OrthoDB" id="9810264at2"/>
<evidence type="ECO:0000259" key="11">
    <source>
        <dbReference type="PROSITE" id="PS50885"/>
    </source>
</evidence>
<dbReference type="GO" id="GO:0007165">
    <property type="term" value="P:signal transduction"/>
    <property type="evidence" value="ECO:0007669"/>
    <property type="project" value="UniProtKB-KW"/>
</dbReference>
<dbReference type="EMBL" id="FNJQ01000027">
    <property type="protein sequence ID" value="SDP59318.1"/>
    <property type="molecule type" value="Genomic_DNA"/>
</dbReference>
<dbReference type="InterPro" id="IPR003660">
    <property type="entry name" value="HAMP_dom"/>
</dbReference>
<proteinExistence type="inferred from homology"/>
<evidence type="ECO:0000259" key="10">
    <source>
        <dbReference type="PROSITE" id="PS50111"/>
    </source>
</evidence>
<gene>
    <name evidence="12" type="ORF">SAMN05216366_12729</name>
</gene>
<accession>A0A1H0U049</accession>
<dbReference type="PANTHER" id="PTHR32089:SF112">
    <property type="entry name" value="LYSOZYME-LIKE PROTEIN-RELATED"/>
    <property type="match status" value="1"/>
</dbReference>
<dbReference type="Gene3D" id="3.30.450.20">
    <property type="entry name" value="PAS domain"/>
    <property type="match status" value="1"/>
</dbReference>
<evidence type="ECO:0000313" key="12">
    <source>
        <dbReference type="EMBL" id="SDP59318.1"/>
    </source>
</evidence>
<feature type="domain" description="Methyl-accepting transducer" evidence="10">
    <location>
        <begin position="305"/>
        <end position="576"/>
    </location>
</feature>
<evidence type="ECO:0000256" key="8">
    <source>
        <dbReference type="PROSITE-ProRule" id="PRU00284"/>
    </source>
</evidence>
<dbReference type="GO" id="GO:0005886">
    <property type="term" value="C:plasma membrane"/>
    <property type="evidence" value="ECO:0007669"/>
    <property type="project" value="UniProtKB-SubCell"/>
</dbReference>
<dbReference type="SMART" id="SM01049">
    <property type="entry name" value="Cache_2"/>
    <property type="match status" value="1"/>
</dbReference>
<feature type="transmembrane region" description="Helical" evidence="9">
    <location>
        <begin position="211"/>
        <end position="229"/>
    </location>
</feature>
<evidence type="ECO:0000256" key="2">
    <source>
        <dbReference type="ARBA" id="ARBA00022475"/>
    </source>
</evidence>
<evidence type="ECO:0000313" key="13">
    <source>
        <dbReference type="Proteomes" id="UP000182412"/>
    </source>
</evidence>
<comment type="similarity">
    <text evidence="7">Belongs to the methyl-accepting chemotaxis (MCP) protein family.</text>
</comment>
<keyword evidence="4 9" id="KW-1133">Transmembrane helix</keyword>
<keyword evidence="5 9" id="KW-0472">Membrane</keyword>
<dbReference type="PANTHER" id="PTHR32089">
    <property type="entry name" value="METHYL-ACCEPTING CHEMOTAXIS PROTEIN MCPB"/>
    <property type="match status" value="1"/>
</dbReference>
<dbReference type="Proteomes" id="UP000182412">
    <property type="component" value="Unassembled WGS sequence"/>
</dbReference>
<dbReference type="CDD" id="cd11386">
    <property type="entry name" value="MCP_signal"/>
    <property type="match status" value="1"/>
</dbReference>
<dbReference type="Pfam" id="PF00015">
    <property type="entry name" value="MCPsignal"/>
    <property type="match status" value="1"/>
</dbReference>
<reference evidence="12 13" key="1">
    <citation type="submission" date="2016-10" db="EMBL/GenBank/DDBJ databases">
        <authorList>
            <person name="de Groot N.N."/>
        </authorList>
    </citation>
    <scope>NUCLEOTIDE SEQUENCE [LARGE SCALE GENOMIC DNA]</scope>
    <source>
        <strain evidence="12 13">S137</strain>
    </source>
</reference>